<reference evidence="2" key="1">
    <citation type="journal article" date="2015" name="Nature">
        <title>Complex archaea that bridge the gap between prokaryotes and eukaryotes.</title>
        <authorList>
            <person name="Spang A."/>
            <person name="Saw J.H."/>
            <person name="Jorgensen S.L."/>
            <person name="Zaremba-Niedzwiedzka K."/>
            <person name="Martijn J."/>
            <person name="Lind A.E."/>
            <person name="van Eijk R."/>
            <person name="Schleper C."/>
            <person name="Guy L."/>
            <person name="Ettema T.J."/>
        </authorList>
    </citation>
    <scope>NUCLEOTIDE SEQUENCE</scope>
</reference>
<dbReference type="EMBL" id="LAZR01015406">
    <property type="protein sequence ID" value="KKM13312.1"/>
    <property type="molecule type" value="Genomic_DNA"/>
</dbReference>
<organism evidence="2">
    <name type="scientific">marine sediment metagenome</name>
    <dbReference type="NCBI Taxonomy" id="412755"/>
    <lineage>
        <taxon>unclassified sequences</taxon>
        <taxon>metagenomes</taxon>
        <taxon>ecological metagenomes</taxon>
    </lineage>
</organism>
<evidence type="ECO:0000313" key="3">
    <source>
        <dbReference type="EMBL" id="KKM79713.1"/>
    </source>
</evidence>
<name>A0A0F9HDN9_9ZZZZ</name>
<comment type="caution">
    <text evidence="2">The sequence shown here is derived from an EMBL/GenBank/DDBJ whole genome shotgun (WGS) entry which is preliminary data.</text>
</comment>
<protein>
    <submittedName>
        <fullName evidence="2">Uncharacterized protein</fullName>
    </submittedName>
</protein>
<gene>
    <name evidence="4" type="ORF">LCGC14_1303130</name>
    <name evidence="3" type="ORF">LCGC14_1347250</name>
    <name evidence="2" type="ORF">LCGC14_1717520</name>
</gene>
<dbReference type="EMBL" id="LAZR01008297">
    <property type="protein sequence ID" value="KKM79713.1"/>
    <property type="molecule type" value="Genomic_DNA"/>
</dbReference>
<dbReference type="AlphaFoldDB" id="A0A0F9HDN9"/>
<proteinExistence type="predicted"/>
<evidence type="ECO:0000256" key="1">
    <source>
        <dbReference type="SAM" id="MobiDB-lite"/>
    </source>
</evidence>
<evidence type="ECO:0000313" key="2">
    <source>
        <dbReference type="EMBL" id="KKM13312.1"/>
    </source>
</evidence>
<accession>A0A0F9HDN9</accession>
<evidence type="ECO:0000313" key="4">
    <source>
        <dbReference type="EMBL" id="KKM84060.1"/>
    </source>
</evidence>
<sequence>MRQRTTWLFRRSYRNGFLRIGYVHNLNPRNARIRDIVRLEWWKSGKPDIFFYMRPDEAMSMVAGLSWVVGQEWVGAQEEKAQKKERAEGQREKRTGETITK</sequence>
<dbReference type="EMBL" id="LAZR01007623">
    <property type="protein sequence ID" value="KKM84060.1"/>
    <property type="molecule type" value="Genomic_DNA"/>
</dbReference>
<feature type="region of interest" description="Disordered" evidence="1">
    <location>
        <begin position="79"/>
        <end position="101"/>
    </location>
</feature>